<evidence type="ECO:0000256" key="1">
    <source>
        <dbReference type="SAM" id="MobiDB-lite"/>
    </source>
</evidence>
<feature type="region of interest" description="Disordered" evidence="1">
    <location>
        <begin position="168"/>
        <end position="193"/>
    </location>
</feature>
<keyword evidence="3" id="KW-1185">Reference proteome</keyword>
<feature type="compositionally biased region" description="Acidic residues" evidence="1">
    <location>
        <begin position="15"/>
        <end position="27"/>
    </location>
</feature>
<name>A0AAD7Z1Y8_MYTSE</name>
<feature type="region of interest" description="Disordered" evidence="1">
    <location>
        <begin position="1"/>
        <end position="27"/>
    </location>
</feature>
<dbReference type="Proteomes" id="UP001231518">
    <property type="component" value="Chromosome 1"/>
</dbReference>
<accession>A0AAD7Z1Y8</accession>
<dbReference type="EMBL" id="JARGEI010000001">
    <property type="protein sequence ID" value="KAJ8737057.1"/>
    <property type="molecule type" value="Genomic_DNA"/>
</dbReference>
<gene>
    <name evidence="2" type="ORF">PYW07_000328</name>
</gene>
<protein>
    <submittedName>
        <fullName evidence="2">Uncharacterized protein</fullName>
    </submittedName>
</protein>
<evidence type="ECO:0000313" key="3">
    <source>
        <dbReference type="Proteomes" id="UP001231518"/>
    </source>
</evidence>
<sequence length="505" mass="58587">MAGTSRAEEPVVVLDSDDDEEEGVNPVDPEDIMEILRKPGPTNVSSVVIYMDSDDDDDGKEKRPLMLLLHERITNKKTEITDTKLTRILEKEFNVSIKWCLGIEVRVCKETVKKFVGIWSEWAELDRLSTQHSNPEDEALKKVLEGKYEHLKKYLTDKVDIAKRLVRRATRKRPHSSANPETPNPVPETVKNVPSGSAVLVGGSLAPKNVKINTPVTGTINPKDIFLHIECTKEKLHELFYRRPRTDRNNTVFNLDKVARIPPRNPLKNLSCERILNGWCLKISINLPQFKFIRQITYNLNHVLVNRVHYKSYSDMQVDTFLQQKCDQVNQSESHTTDAIIKQLGDILDACLTQNYELNDSIHCIFSTIISELHDFFDGDCLYEVPAWYRKPANKFKYIRYFCTENEQNDDPRYDLQLEEALAPSYNYYIGNLGKIENIPPIAEWLKFECMYCLTEIPITAETVGQKLEDHFNAFHQHERDWECTHCKKSFTIDYLSNNKWFHEC</sequence>
<dbReference type="AlphaFoldDB" id="A0AAD7Z1Y8"/>
<proteinExistence type="predicted"/>
<reference evidence="2" key="1">
    <citation type="submission" date="2023-03" db="EMBL/GenBank/DDBJ databases">
        <title>Chromosome-level genomes of two armyworms, Mythimna separata and Mythimna loreyi, provide insights into the biosynthesis and reception of sex pheromones.</title>
        <authorList>
            <person name="Zhao H."/>
        </authorList>
    </citation>
    <scope>NUCLEOTIDE SEQUENCE</scope>
    <source>
        <strain evidence="2">BeijingLab</strain>
        <tissue evidence="2">Pupa</tissue>
    </source>
</reference>
<comment type="caution">
    <text evidence="2">The sequence shown here is derived from an EMBL/GenBank/DDBJ whole genome shotgun (WGS) entry which is preliminary data.</text>
</comment>
<organism evidence="2 3">
    <name type="scientific">Mythimna separata</name>
    <name type="common">Oriental armyworm</name>
    <name type="synonym">Pseudaletia separata</name>
    <dbReference type="NCBI Taxonomy" id="271217"/>
    <lineage>
        <taxon>Eukaryota</taxon>
        <taxon>Metazoa</taxon>
        <taxon>Ecdysozoa</taxon>
        <taxon>Arthropoda</taxon>
        <taxon>Hexapoda</taxon>
        <taxon>Insecta</taxon>
        <taxon>Pterygota</taxon>
        <taxon>Neoptera</taxon>
        <taxon>Endopterygota</taxon>
        <taxon>Lepidoptera</taxon>
        <taxon>Glossata</taxon>
        <taxon>Ditrysia</taxon>
        <taxon>Noctuoidea</taxon>
        <taxon>Noctuidae</taxon>
        <taxon>Noctuinae</taxon>
        <taxon>Hadenini</taxon>
        <taxon>Mythimna</taxon>
    </lineage>
</organism>
<evidence type="ECO:0000313" key="2">
    <source>
        <dbReference type="EMBL" id="KAJ8737057.1"/>
    </source>
</evidence>